<feature type="domain" description="AB hydrolase-1" evidence="3">
    <location>
        <begin position="17"/>
        <end position="149"/>
    </location>
</feature>
<organism evidence="4 5">
    <name type="scientific">Dryococelus australis</name>
    <dbReference type="NCBI Taxonomy" id="614101"/>
    <lineage>
        <taxon>Eukaryota</taxon>
        <taxon>Metazoa</taxon>
        <taxon>Ecdysozoa</taxon>
        <taxon>Arthropoda</taxon>
        <taxon>Hexapoda</taxon>
        <taxon>Insecta</taxon>
        <taxon>Pterygota</taxon>
        <taxon>Neoptera</taxon>
        <taxon>Polyneoptera</taxon>
        <taxon>Phasmatodea</taxon>
        <taxon>Verophasmatodea</taxon>
        <taxon>Anareolatae</taxon>
        <taxon>Phasmatidae</taxon>
        <taxon>Eurycanthinae</taxon>
        <taxon>Dryococelus</taxon>
    </lineage>
</organism>
<dbReference type="InterPro" id="IPR000073">
    <property type="entry name" value="AB_hydrolase_1"/>
</dbReference>
<dbReference type="InterPro" id="IPR029058">
    <property type="entry name" value="AB_hydrolase_fold"/>
</dbReference>
<name>A0ABQ9IEX5_9NEOP</name>
<evidence type="ECO:0000256" key="2">
    <source>
        <dbReference type="ARBA" id="ARBA00022801"/>
    </source>
</evidence>
<dbReference type="Pfam" id="PF00561">
    <property type="entry name" value="Abhydrolase_1"/>
    <property type="match status" value="1"/>
</dbReference>
<evidence type="ECO:0000313" key="4">
    <source>
        <dbReference type="EMBL" id="KAJ8894790.1"/>
    </source>
</evidence>
<comment type="similarity">
    <text evidence="1">Belongs to the AB hydrolase superfamily.</text>
</comment>
<keyword evidence="5" id="KW-1185">Reference proteome</keyword>
<reference evidence="4 5" key="1">
    <citation type="submission" date="2023-02" db="EMBL/GenBank/DDBJ databases">
        <title>LHISI_Scaffold_Assembly.</title>
        <authorList>
            <person name="Stuart O.P."/>
            <person name="Cleave R."/>
            <person name="Magrath M.J.L."/>
            <person name="Mikheyev A.S."/>
        </authorList>
    </citation>
    <scope>NUCLEOTIDE SEQUENCE [LARGE SCALE GENOMIC DNA]</scope>
    <source>
        <strain evidence="4">Daus_M_001</strain>
        <tissue evidence="4">Leg muscle</tissue>
    </source>
</reference>
<dbReference type="EMBL" id="JARBHB010000001">
    <property type="protein sequence ID" value="KAJ8894790.1"/>
    <property type="molecule type" value="Genomic_DNA"/>
</dbReference>
<dbReference type="SUPFAM" id="SSF53474">
    <property type="entry name" value="alpha/beta-Hydrolases"/>
    <property type="match status" value="1"/>
</dbReference>
<dbReference type="Gene3D" id="3.40.50.1820">
    <property type="entry name" value="alpha/beta hydrolase"/>
    <property type="match status" value="1"/>
</dbReference>
<dbReference type="Proteomes" id="UP001159363">
    <property type="component" value="Chromosome 1"/>
</dbReference>
<evidence type="ECO:0000313" key="5">
    <source>
        <dbReference type="Proteomes" id="UP001159363"/>
    </source>
</evidence>
<protein>
    <recommendedName>
        <fullName evidence="3">AB hydrolase-1 domain-containing protein</fullName>
    </recommendedName>
</protein>
<dbReference type="PANTHER" id="PTHR43798">
    <property type="entry name" value="MONOACYLGLYCEROL LIPASE"/>
    <property type="match status" value="1"/>
</dbReference>
<proteinExistence type="inferred from homology"/>
<evidence type="ECO:0000256" key="1">
    <source>
        <dbReference type="ARBA" id="ARBA00008645"/>
    </source>
</evidence>
<dbReference type="InterPro" id="IPR050266">
    <property type="entry name" value="AB_hydrolase_sf"/>
</dbReference>
<sequence length="288" mass="32875">MCCVCHVGRWWGPTNTKPILCLHGWQDNAGTWDTLAPLLPADVSLLAFDFPGHGLSSYYLPGQPYYQIDYMAFVRRIVKHYGWQSVSLMGHSLGSILSFMYACTYPDEVSSYIGIDALVPFAGSSKKLAERRGKSIDKILDTLSLDTKNRPTYTYEEAISLYEKGTNYSLTRKSCEVLMKRGTEKLANSRYSFNRDLRLKYSIVTQWPLKNILQFAACVECNVLNIMADSGFRYNDVEEKSYLETVDVLKKSAKYFEHHLVEGTHHVHINNPDRVAPLINNFLRECVI</sequence>
<dbReference type="PANTHER" id="PTHR43798:SF14">
    <property type="entry name" value="SERINE HYDROLASE-LIKE PROTEIN DDB_G0286239"/>
    <property type="match status" value="1"/>
</dbReference>
<evidence type="ECO:0000259" key="3">
    <source>
        <dbReference type="Pfam" id="PF00561"/>
    </source>
</evidence>
<gene>
    <name evidence="4" type="ORF">PR048_000097</name>
</gene>
<keyword evidence="2" id="KW-0378">Hydrolase</keyword>
<comment type="caution">
    <text evidence="4">The sequence shown here is derived from an EMBL/GenBank/DDBJ whole genome shotgun (WGS) entry which is preliminary data.</text>
</comment>
<accession>A0ABQ9IEX5</accession>